<evidence type="ECO:0000259" key="14">
    <source>
        <dbReference type="Pfam" id="PF00401"/>
    </source>
</evidence>
<keyword evidence="6 11" id="KW-0406">Ion transport</keyword>
<evidence type="ECO:0000256" key="9">
    <source>
        <dbReference type="ARBA" id="ARBA00023196"/>
    </source>
</evidence>
<protein>
    <recommendedName>
        <fullName evidence="11 12">ATP synthase epsilon chain, chloroplastic</fullName>
    </recommendedName>
    <alternativeName>
        <fullName evidence="11">ATP synthase F1 sector epsilon subunit</fullName>
    </alternativeName>
    <alternativeName>
        <fullName evidence="11">F-ATPase epsilon subunit</fullName>
    </alternativeName>
</protein>
<name>M9PIF6_EQUHY</name>
<keyword evidence="3 11" id="KW-0813">Transport</keyword>
<comment type="similarity">
    <text evidence="2 11 12">Belongs to the ATPase epsilon chain family.</text>
</comment>
<dbReference type="CDD" id="cd12152">
    <property type="entry name" value="F1-ATPase_delta"/>
    <property type="match status" value="1"/>
</dbReference>
<dbReference type="RefSeq" id="YP_007374721.1">
    <property type="nucleotide sequence ID" value="NC_020146.1"/>
</dbReference>
<dbReference type="Pfam" id="PF02823">
    <property type="entry name" value="ATP-synt_DE_N"/>
    <property type="match status" value="1"/>
</dbReference>
<dbReference type="AlphaFoldDB" id="M9PIF6"/>
<dbReference type="Gene3D" id="2.60.15.10">
    <property type="entry name" value="F0F1 ATP synthase delta/epsilon subunit, N-terminal"/>
    <property type="match status" value="1"/>
</dbReference>
<evidence type="ECO:0000256" key="3">
    <source>
        <dbReference type="ARBA" id="ARBA00022448"/>
    </source>
</evidence>
<keyword evidence="9 11" id="KW-0139">CF(1)</keyword>
<dbReference type="SUPFAM" id="SSF51344">
    <property type="entry name" value="Epsilon subunit of F1F0-ATP synthase N-terminal domain"/>
    <property type="match status" value="1"/>
</dbReference>
<dbReference type="PANTHER" id="PTHR13822:SF10">
    <property type="entry name" value="ATP SYNTHASE EPSILON CHAIN, CHLOROPLASTIC"/>
    <property type="match status" value="1"/>
</dbReference>
<evidence type="ECO:0000256" key="12">
    <source>
        <dbReference type="RuleBase" id="RU003655"/>
    </source>
</evidence>
<dbReference type="PANTHER" id="PTHR13822">
    <property type="entry name" value="ATP SYNTHASE DELTA/EPSILON CHAIN"/>
    <property type="match status" value="1"/>
</dbReference>
<dbReference type="InterPro" id="IPR020546">
    <property type="entry name" value="ATP_synth_F1_dsu/esu_N"/>
</dbReference>
<evidence type="ECO:0000256" key="10">
    <source>
        <dbReference type="ARBA" id="ARBA00023310"/>
    </source>
</evidence>
<evidence type="ECO:0000259" key="15">
    <source>
        <dbReference type="Pfam" id="PF02823"/>
    </source>
</evidence>
<evidence type="ECO:0000256" key="2">
    <source>
        <dbReference type="ARBA" id="ARBA00005712"/>
    </source>
</evidence>
<dbReference type="GO" id="GO:0046933">
    <property type="term" value="F:proton-transporting ATP synthase activity, rotational mechanism"/>
    <property type="evidence" value="ECO:0007669"/>
    <property type="project" value="UniProtKB-UniRule"/>
</dbReference>
<keyword evidence="7 11" id="KW-0793">Thylakoid</keyword>
<feature type="coiled-coil region" evidence="13">
    <location>
        <begin position="87"/>
        <end position="123"/>
    </location>
</feature>
<evidence type="ECO:0000256" key="5">
    <source>
        <dbReference type="ARBA" id="ARBA00022781"/>
    </source>
</evidence>
<evidence type="ECO:0000313" key="16">
    <source>
        <dbReference type="EMBL" id="AGC26634.1"/>
    </source>
</evidence>
<accession>M9PIF6</accession>
<evidence type="ECO:0000256" key="11">
    <source>
        <dbReference type="HAMAP-Rule" id="MF_00530"/>
    </source>
</evidence>
<gene>
    <name evidence="11 16" type="primary">atpE</name>
</gene>
<dbReference type="GeneID" id="14469282"/>
<dbReference type="NCBIfam" id="TIGR01216">
    <property type="entry name" value="ATP_synt_epsi"/>
    <property type="match status" value="1"/>
</dbReference>
<reference evidence="16" key="1">
    <citation type="journal article" date="2013" name="BMC Evol. Biol.">
        <title>Complete plastid genomes from Ophioglossum californicum, Psilotum nudum, and Equisetum hyemale reveal an ancestral land plant genome structure and resolve the position of Equisetales among monilophytes.</title>
        <authorList>
            <person name="Grewe F."/>
            <person name="Guo W."/>
            <person name="Gubbels E.A."/>
            <person name="Hansen A.K."/>
            <person name="Mower J.P."/>
        </authorList>
    </citation>
    <scope>NUCLEOTIDE SEQUENCE</scope>
</reference>
<dbReference type="InterPro" id="IPR020547">
    <property type="entry name" value="ATP_synth_F1_esu_C"/>
</dbReference>
<dbReference type="Gene3D" id="6.10.140.480">
    <property type="match status" value="1"/>
</dbReference>
<keyword evidence="8 11" id="KW-0472">Membrane</keyword>
<proteinExistence type="inferred from homology"/>
<comment type="subunit">
    <text evidence="11 12">F-type ATPases have 2 components, CF(1) - the catalytic core - and CF(0) - the membrane proton channel. CF(1) has five subunits: alpha(3), beta(3), gamma(1), delta(1), epsilon(1). CF(0) has three main subunits: a, b and c.</text>
</comment>
<evidence type="ECO:0000256" key="8">
    <source>
        <dbReference type="ARBA" id="ARBA00023136"/>
    </source>
</evidence>
<geneLocation type="chloroplast" evidence="16"/>
<feature type="domain" description="ATP synthase F1 complex delta/epsilon subunit N-terminal" evidence="15">
    <location>
        <begin position="3"/>
        <end position="81"/>
    </location>
</feature>
<dbReference type="GO" id="GO:0009535">
    <property type="term" value="C:chloroplast thylakoid membrane"/>
    <property type="evidence" value="ECO:0007669"/>
    <property type="project" value="UniProtKB-SubCell"/>
</dbReference>
<dbReference type="GO" id="GO:0005524">
    <property type="term" value="F:ATP binding"/>
    <property type="evidence" value="ECO:0007669"/>
    <property type="project" value="UniProtKB-UniRule"/>
</dbReference>
<evidence type="ECO:0000256" key="1">
    <source>
        <dbReference type="ARBA" id="ARBA00004170"/>
    </source>
</evidence>
<evidence type="ECO:0000256" key="13">
    <source>
        <dbReference type="SAM" id="Coils"/>
    </source>
</evidence>
<keyword evidence="5 11" id="KW-0375">Hydrogen ion transport</keyword>
<keyword evidence="10 11" id="KW-0066">ATP synthesis</keyword>
<organism evidence="16">
    <name type="scientific">Equisetum hyemale</name>
    <name type="common">Dutch rush</name>
    <name type="synonym">Scouring-rush horsetail</name>
    <dbReference type="NCBI Taxonomy" id="3262"/>
    <lineage>
        <taxon>Eukaryota</taxon>
        <taxon>Viridiplantae</taxon>
        <taxon>Streptophyta</taxon>
        <taxon>Embryophyta</taxon>
        <taxon>Tracheophyta</taxon>
        <taxon>Polypodiopsida</taxon>
        <taxon>Equisetidae</taxon>
        <taxon>Equisetales</taxon>
        <taxon>Equisetaceae</taxon>
        <taxon>Equisetum</taxon>
    </lineage>
</organism>
<dbReference type="FunFam" id="2.60.15.10:FF:000002">
    <property type="entry name" value="ATP synthase epsilon chain, chloroplastic"/>
    <property type="match status" value="1"/>
</dbReference>
<dbReference type="InterPro" id="IPR036771">
    <property type="entry name" value="ATPsynth_dsu/esu_N"/>
</dbReference>
<comment type="function">
    <text evidence="11 12">Produces ATP from ADP in the presence of a proton gradient across the membrane.</text>
</comment>
<dbReference type="Pfam" id="PF00401">
    <property type="entry name" value="ATP-synt_DE"/>
    <property type="match status" value="1"/>
</dbReference>
<evidence type="ECO:0000256" key="7">
    <source>
        <dbReference type="ARBA" id="ARBA00023078"/>
    </source>
</evidence>
<sequence>MKLNLRVMAPNRIVWNSEVEEIILSTNSGKIGILPNHAPLLTALDIGVTQIRLNGQWSNMALMGGFGMIDRNEVIILVNEAEKGSDIDIEEAKRKLLQAKYDLEKAESRKNRIEATLALKRAKARLDATTT</sequence>
<comment type="subcellular location">
    <subcellularLocation>
        <location evidence="1">Membrane</location>
        <topology evidence="1">Peripheral membrane protein</topology>
    </subcellularLocation>
    <subcellularLocation>
        <location evidence="11">Plastid</location>
        <location evidence="11">Chloroplast thylakoid membrane</location>
        <topology evidence="11">Peripheral membrane protein</topology>
    </subcellularLocation>
</comment>
<keyword evidence="4 12" id="KW-0934">Plastid</keyword>
<dbReference type="HAMAP" id="MF_00530">
    <property type="entry name" value="ATP_synth_epsil_bac"/>
    <property type="match status" value="1"/>
</dbReference>
<feature type="domain" description="ATP synthase epsilon subunit C-terminal" evidence="14">
    <location>
        <begin position="86"/>
        <end position="128"/>
    </location>
</feature>
<evidence type="ECO:0000256" key="4">
    <source>
        <dbReference type="ARBA" id="ARBA00022640"/>
    </source>
</evidence>
<keyword evidence="16" id="KW-0150">Chloroplast</keyword>
<dbReference type="GO" id="GO:0045259">
    <property type="term" value="C:proton-transporting ATP synthase complex"/>
    <property type="evidence" value="ECO:0007669"/>
    <property type="project" value="UniProtKB-KW"/>
</dbReference>
<evidence type="ECO:0000256" key="6">
    <source>
        <dbReference type="ARBA" id="ARBA00023065"/>
    </source>
</evidence>
<dbReference type="EMBL" id="KC117177">
    <property type="protein sequence ID" value="AGC26634.1"/>
    <property type="molecule type" value="Genomic_DNA"/>
</dbReference>
<dbReference type="InterPro" id="IPR001469">
    <property type="entry name" value="ATP_synth_F1_dsu/esu"/>
</dbReference>
<keyword evidence="13" id="KW-0175">Coiled coil</keyword>